<proteinExistence type="inferred from homology"/>
<dbReference type="PANTHER" id="PTHR19378:SF1">
    <property type="entry name" value="HAUS AUGMIN-LIKE COMPLEX SUBUNIT 3 N-TERMINAL DOMAIN-CONTAINING PROTEIN"/>
    <property type="match status" value="1"/>
</dbReference>
<dbReference type="Proteomes" id="UP000694556">
    <property type="component" value="Chromosome 13"/>
</dbReference>
<evidence type="ECO:0000256" key="7">
    <source>
        <dbReference type="ARBA" id="ARBA00023054"/>
    </source>
</evidence>
<dbReference type="GO" id="GO:0005874">
    <property type="term" value="C:microtubule"/>
    <property type="evidence" value="ECO:0007669"/>
    <property type="project" value="UniProtKB-KW"/>
</dbReference>
<keyword evidence="6" id="KW-0498">Mitosis</keyword>
<dbReference type="InterPro" id="IPR032733">
    <property type="entry name" value="HAUS3_N"/>
</dbReference>
<dbReference type="PANTHER" id="PTHR19378">
    <property type="entry name" value="GOLGIN- RELATED"/>
    <property type="match status" value="1"/>
</dbReference>
<evidence type="ECO:0000256" key="2">
    <source>
        <dbReference type="ARBA" id="ARBA00009645"/>
    </source>
</evidence>
<evidence type="ECO:0000256" key="3">
    <source>
        <dbReference type="ARBA" id="ARBA00022490"/>
    </source>
</evidence>
<dbReference type="Pfam" id="PF14932">
    <property type="entry name" value="HAUS-augmin3"/>
    <property type="match status" value="1"/>
</dbReference>
<dbReference type="GO" id="GO:0031023">
    <property type="term" value="P:microtubule organizing center organization"/>
    <property type="evidence" value="ECO:0007669"/>
    <property type="project" value="TreeGrafter"/>
</dbReference>
<dbReference type="GO" id="GO:0051301">
    <property type="term" value="P:cell division"/>
    <property type="evidence" value="ECO:0007669"/>
    <property type="project" value="UniProtKB-KW"/>
</dbReference>
<sequence length="537" mass="62011">MSFNRGAEFVKTLQLVYPQAETLCESDFDWLFDCPETEQFLEWFCKTVGEENVLSPAEVQAYDALVAAGKPILEGDELEQALQKCQCVPQLPRMIPEAEGPSLEDLEQEIQELKDYRARQLWRHNKLQVWAACLQQELSYLQEEEKVMKRTLSKAQVDLEREVFQATAVLNQINKVAKQLVNWHGEVGKDRSPVMLYEMDLSHYIKLEQHSADMFEQFFQQVLTGTAQAPDAQGADVRRESSLQERKELREMEQAYICAQREVITMTAKVEGHSAALQWAQKTLKAIKENKEQLHALRSDIAHIHTQQLLPLLKAGACLFLLPILQAQLNLETARLQDISQRQEEAVAWLASQHSRLDLLGLQLKRERKELDQKAAWLREMETRLKDAQTRLQEYHDYFKEADSSMKGYSTWRRWHGNREGIWLDTSYQLVSGGMRCSKGGKKSLLCIYMHLGSAPQETTELMHQLTAMQDTLYQKLADLLSDLKVKRSSLQNPILQAERNLYIYFFCNEDQLREVVEKLEKEGCFLLAVGVMFSSC</sequence>
<evidence type="ECO:0000259" key="10">
    <source>
        <dbReference type="Pfam" id="PF14932"/>
    </source>
</evidence>
<keyword evidence="4" id="KW-0132">Cell division</keyword>
<evidence type="ECO:0000256" key="1">
    <source>
        <dbReference type="ARBA" id="ARBA00004186"/>
    </source>
</evidence>
<name>A0A8C3GQQ6_CAIMO</name>
<evidence type="ECO:0000313" key="12">
    <source>
        <dbReference type="Proteomes" id="UP000694556"/>
    </source>
</evidence>
<evidence type="ECO:0000256" key="5">
    <source>
        <dbReference type="ARBA" id="ARBA00022701"/>
    </source>
</evidence>
<dbReference type="GO" id="GO:0072686">
    <property type="term" value="C:mitotic spindle"/>
    <property type="evidence" value="ECO:0007669"/>
    <property type="project" value="TreeGrafter"/>
</dbReference>
<reference evidence="11" key="1">
    <citation type="submission" date="2018-09" db="EMBL/GenBank/DDBJ databases">
        <title>Common duck and Muscovy duck high density SNP chip.</title>
        <authorList>
            <person name="Vignal A."/>
            <person name="Thebault N."/>
            <person name="Warren W.C."/>
        </authorList>
    </citation>
    <scope>NUCLEOTIDE SEQUENCE [LARGE SCALE GENOMIC DNA]</scope>
</reference>
<keyword evidence="7" id="KW-0175">Coiled coil</keyword>
<evidence type="ECO:0000256" key="9">
    <source>
        <dbReference type="ARBA" id="ARBA00023306"/>
    </source>
</evidence>
<dbReference type="AlphaFoldDB" id="A0A8C3GQQ6"/>
<organism evidence="11 12">
    <name type="scientific">Cairina moschata</name>
    <name type="common">Muscovy duck</name>
    <dbReference type="NCBI Taxonomy" id="8855"/>
    <lineage>
        <taxon>Eukaryota</taxon>
        <taxon>Metazoa</taxon>
        <taxon>Chordata</taxon>
        <taxon>Craniata</taxon>
        <taxon>Vertebrata</taxon>
        <taxon>Euteleostomi</taxon>
        <taxon>Archelosauria</taxon>
        <taxon>Archosauria</taxon>
        <taxon>Dinosauria</taxon>
        <taxon>Saurischia</taxon>
        <taxon>Theropoda</taxon>
        <taxon>Coelurosauria</taxon>
        <taxon>Aves</taxon>
        <taxon>Neognathae</taxon>
        <taxon>Galloanserae</taxon>
        <taxon>Anseriformes</taxon>
        <taxon>Anatidae</taxon>
        <taxon>Anatinae</taxon>
        <taxon>Cairina</taxon>
    </lineage>
</organism>
<feature type="domain" description="HAUS augmin-like complex subunit 3 N-terminal" evidence="10">
    <location>
        <begin position="30"/>
        <end position="269"/>
    </location>
</feature>
<evidence type="ECO:0000256" key="4">
    <source>
        <dbReference type="ARBA" id="ARBA00022618"/>
    </source>
</evidence>
<dbReference type="GO" id="GO:0005815">
    <property type="term" value="C:microtubule organizing center"/>
    <property type="evidence" value="ECO:0007669"/>
    <property type="project" value="TreeGrafter"/>
</dbReference>
<keyword evidence="8" id="KW-0206">Cytoskeleton</keyword>
<dbReference type="GO" id="GO:0051225">
    <property type="term" value="P:spindle assembly"/>
    <property type="evidence" value="ECO:0007669"/>
    <property type="project" value="InterPro"/>
</dbReference>
<reference evidence="11" key="3">
    <citation type="submission" date="2025-09" db="UniProtKB">
        <authorList>
            <consortium name="Ensembl"/>
        </authorList>
    </citation>
    <scope>IDENTIFICATION</scope>
</reference>
<comment type="subcellular location">
    <subcellularLocation>
        <location evidence="1">Cytoplasm</location>
        <location evidence="1">Cytoskeleton</location>
        <location evidence="1">Spindle</location>
    </subcellularLocation>
</comment>
<reference evidence="11" key="2">
    <citation type="submission" date="2025-08" db="UniProtKB">
        <authorList>
            <consortium name="Ensembl"/>
        </authorList>
    </citation>
    <scope>IDENTIFICATION</scope>
</reference>
<dbReference type="PRINTS" id="PR02089">
    <property type="entry name" value="HAUSAUGMINL3"/>
</dbReference>
<evidence type="ECO:0000256" key="8">
    <source>
        <dbReference type="ARBA" id="ARBA00023212"/>
    </source>
</evidence>
<keyword evidence="3" id="KW-0963">Cytoplasm</keyword>
<evidence type="ECO:0000256" key="6">
    <source>
        <dbReference type="ARBA" id="ARBA00022776"/>
    </source>
</evidence>
<evidence type="ECO:0000313" key="11">
    <source>
        <dbReference type="Ensembl" id="ENSCMMP00000027505.1"/>
    </source>
</evidence>
<keyword evidence="12" id="KW-1185">Reference proteome</keyword>
<keyword evidence="5" id="KW-0493">Microtubule</keyword>
<dbReference type="GO" id="GO:0070652">
    <property type="term" value="C:HAUS complex"/>
    <property type="evidence" value="ECO:0007669"/>
    <property type="project" value="InterPro"/>
</dbReference>
<protein>
    <recommendedName>
        <fullName evidence="10">HAUS augmin-like complex subunit 3 N-terminal domain-containing protein</fullName>
    </recommendedName>
</protein>
<dbReference type="InterPro" id="IPR026206">
    <property type="entry name" value="HAUS3"/>
</dbReference>
<comment type="similarity">
    <text evidence="2">Belongs to the HAUS3 family.</text>
</comment>
<accession>A0A8C3GQQ6</accession>
<dbReference type="Ensembl" id="ENSCMMT00000030018.1">
    <property type="protein sequence ID" value="ENSCMMP00000027505.1"/>
    <property type="gene ID" value="ENSCMMG00000016843.1"/>
</dbReference>
<keyword evidence="9" id="KW-0131">Cell cycle</keyword>